<gene>
    <name evidence="4" type="ORF">SAMN05660859_1968</name>
</gene>
<evidence type="ECO:0000256" key="3">
    <source>
        <dbReference type="SAM" id="Coils"/>
    </source>
</evidence>
<dbReference type="EMBL" id="FMTP01000002">
    <property type="protein sequence ID" value="SCW60837.1"/>
    <property type="molecule type" value="Genomic_DNA"/>
</dbReference>
<evidence type="ECO:0000313" key="5">
    <source>
        <dbReference type="Proteomes" id="UP000198889"/>
    </source>
</evidence>
<dbReference type="InterPro" id="IPR036894">
    <property type="entry name" value="YbaB-like_sf"/>
</dbReference>
<dbReference type="PANTHER" id="PTHR33449:SF1">
    <property type="entry name" value="NUCLEOID-ASSOCIATED PROTEIN YBAB"/>
    <property type="match status" value="1"/>
</dbReference>
<sequence>MKDLLGIMSKVKEMQSKMEQLQAELEAIEVEGAAGGGMVTVRLSAKGALKAIHVDPSLLNHEEAEILEDLIVAAHADARAKGERIVQEKTQAITAGLPIPPGIKLF</sequence>
<evidence type="ECO:0000313" key="4">
    <source>
        <dbReference type="EMBL" id="SCW60837.1"/>
    </source>
</evidence>
<dbReference type="NCBIfam" id="TIGR00103">
    <property type="entry name" value="DNA_YbaB_EbfC"/>
    <property type="match status" value="1"/>
</dbReference>
<evidence type="ECO:0000256" key="1">
    <source>
        <dbReference type="ARBA" id="ARBA00023125"/>
    </source>
</evidence>
<dbReference type="RefSeq" id="WP_091438494.1">
    <property type="nucleotide sequence ID" value="NZ_FMTP01000002.1"/>
</dbReference>
<protein>
    <recommendedName>
        <fullName evidence="2">Nucleoid-associated protein SAMN05660859_1968</fullName>
    </recommendedName>
</protein>
<comment type="subcellular location">
    <subcellularLocation>
        <location evidence="2">Cytoplasm</location>
        <location evidence="2">Nucleoid</location>
    </subcellularLocation>
</comment>
<dbReference type="InterPro" id="IPR004401">
    <property type="entry name" value="YbaB/EbfC"/>
</dbReference>
<accession>A0A1G4RVU2</accession>
<dbReference type="SUPFAM" id="SSF82607">
    <property type="entry name" value="YbaB-like"/>
    <property type="match status" value="1"/>
</dbReference>
<dbReference type="Gene3D" id="3.30.1310.10">
    <property type="entry name" value="Nucleoid-associated protein YbaB-like domain"/>
    <property type="match status" value="1"/>
</dbReference>
<dbReference type="HAMAP" id="MF_00274">
    <property type="entry name" value="DNA_YbaB_EbfC"/>
    <property type="match status" value="1"/>
</dbReference>
<keyword evidence="1 2" id="KW-0238">DNA-binding</keyword>
<dbReference type="GO" id="GO:0043590">
    <property type="term" value="C:bacterial nucleoid"/>
    <property type="evidence" value="ECO:0007669"/>
    <property type="project" value="UniProtKB-UniRule"/>
</dbReference>
<keyword evidence="2" id="KW-0963">Cytoplasm</keyword>
<dbReference type="PANTHER" id="PTHR33449">
    <property type="entry name" value="NUCLEOID-ASSOCIATED PROTEIN YBAB"/>
    <property type="match status" value="1"/>
</dbReference>
<evidence type="ECO:0000256" key="2">
    <source>
        <dbReference type="HAMAP-Rule" id="MF_00274"/>
    </source>
</evidence>
<dbReference type="GO" id="GO:0003677">
    <property type="term" value="F:DNA binding"/>
    <property type="evidence" value="ECO:0007669"/>
    <property type="project" value="UniProtKB-UniRule"/>
</dbReference>
<reference evidence="5" key="1">
    <citation type="submission" date="2016-10" db="EMBL/GenBank/DDBJ databases">
        <authorList>
            <person name="Varghese N."/>
            <person name="Submissions S."/>
        </authorList>
    </citation>
    <scope>NUCLEOTIDE SEQUENCE [LARGE SCALE GENOMIC DNA]</scope>
    <source>
        <strain evidence="5">CGMCC 1.1761</strain>
    </source>
</reference>
<keyword evidence="3" id="KW-0175">Coiled coil</keyword>
<comment type="similarity">
    <text evidence="2">Belongs to the YbaB/EbfC family.</text>
</comment>
<dbReference type="GO" id="GO:0005829">
    <property type="term" value="C:cytosol"/>
    <property type="evidence" value="ECO:0007669"/>
    <property type="project" value="TreeGrafter"/>
</dbReference>
<organism evidence="4 5">
    <name type="scientific">Ancylobacter rudongensis</name>
    <dbReference type="NCBI Taxonomy" id="177413"/>
    <lineage>
        <taxon>Bacteria</taxon>
        <taxon>Pseudomonadati</taxon>
        <taxon>Pseudomonadota</taxon>
        <taxon>Alphaproteobacteria</taxon>
        <taxon>Hyphomicrobiales</taxon>
        <taxon>Xanthobacteraceae</taxon>
        <taxon>Ancylobacter</taxon>
    </lineage>
</organism>
<comment type="subunit">
    <text evidence="2">Homodimer.</text>
</comment>
<dbReference type="STRING" id="177413.SAMN05660859_1968"/>
<dbReference type="PIRSF" id="PIRSF004555">
    <property type="entry name" value="UCP004555"/>
    <property type="match status" value="1"/>
</dbReference>
<keyword evidence="5" id="KW-1185">Reference proteome</keyword>
<feature type="coiled-coil region" evidence="3">
    <location>
        <begin position="4"/>
        <end position="31"/>
    </location>
</feature>
<dbReference type="Pfam" id="PF02575">
    <property type="entry name" value="YbaB_DNA_bd"/>
    <property type="match status" value="1"/>
</dbReference>
<name>A0A1G4RVU2_9HYPH</name>
<dbReference type="AlphaFoldDB" id="A0A1G4RVU2"/>
<comment type="function">
    <text evidence="2">Binds to DNA and alters its conformation. May be involved in regulation of gene expression, nucleoid organization and DNA protection.</text>
</comment>
<proteinExistence type="inferred from homology"/>
<dbReference type="Proteomes" id="UP000198889">
    <property type="component" value="Unassembled WGS sequence"/>
</dbReference>